<dbReference type="InterPro" id="IPR017972">
    <property type="entry name" value="Cyt_P450_CS"/>
</dbReference>
<dbReference type="InterPro" id="IPR001128">
    <property type="entry name" value="Cyt_P450"/>
</dbReference>
<dbReference type="OrthoDB" id="1470350at2759"/>
<dbReference type="SUPFAM" id="SSF48264">
    <property type="entry name" value="Cytochrome P450"/>
    <property type="match status" value="1"/>
</dbReference>
<dbReference type="GO" id="GO:0005506">
    <property type="term" value="F:iron ion binding"/>
    <property type="evidence" value="ECO:0007669"/>
    <property type="project" value="InterPro"/>
</dbReference>
<evidence type="ECO:0000313" key="8">
    <source>
        <dbReference type="EMBL" id="KAF2257884.1"/>
    </source>
</evidence>
<keyword evidence="6 7" id="KW-0503">Monooxygenase</keyword>
<keyword evidence="2 7" id="KW-0349">Heme</keyword>
<dbReference type="InterPro" id="IPR036396">
    <property type="entry name" value="Cyt_P450_sf"/>
</dbReference>
<evidence type="ECO:0000256" key="5">
    <source>
        <dbReference type="ARBA" id="ARBA00023004"/>
    </source>
</evidence>
<evidence type="ECO:0000256" key="4">
    <source>
        <dbReference type="ARBA" id="ARBA00023002"/>
    </source>
</evidence>
<evidence type="ECO:0000256" key="7">
    <source>
        <dbReference type="RuleBase" id="RU000461"/>
    </source>
</evidence>
<evidence type="ECO:0000313" key="9">
    <source>
        <dbReference type="Proteomes" id="UP000800093"/>
    </source>
</evidence>
<dbReference type="Gene3D" id="1.10.630.10">
    <property type="entry name" value="Cytochrome P450"/>
    <property type="match status" value="1"/>
</dbReference>
<dbReference type="Pfam" id="PF00067">
    <property type="entry name" value="p450"/>
    <property type="match status" value="1"/>
</dbReference>
<dbReference type="Proteomes" id="UP000800093">
    <property type="component" value="Unassembled WGS sequence"/>
</dbReference>
<dbReference type="GO" id="GO:0016705">
    <property type="term" value="F:oxidoreductase activity, acting on paired donors, with incorporation or reduction of molecular oxygen"/>
    <property type="evidence" value="ECO:0007669"/>
    <property type="project" value="InterPro"/>
</dbReference>
<comment type="similarity">
    <text evidence="1 7">Belongs to the cytochrome P450 family.</text>
</comment>
<evidence type="ECO:0000256" key="6">
    <source>
        <dbReference type="ARBA" id="ARBA00023033"/>
    </source>
</evidence>
<reference evidence="9" key="1">
    <citation type="journal article" date="2020" name="Stud. Mycol.">
        <title>101 Dothideomycetes genomes: A test case for predicting lifestyles and emergence of pathogens.</title>
        <authorList>
            <person name="Haridas S."/>
            <person name="Albert R."/>
            <person name="Binder M."/>
            <person name="Bloem J."/>
            <person name="LaButti K."/>
            <person name="Salamov A."/>
            <person name="Andreopoulos B."/>
            <person name="Baker S."/>
            <person name="Barry K."/>
            <person name="Bills G."/>
            <person name="Bluhm B."/>
            <person name="Cannon C."/>
            <person name="Castanera R."/>
            <person name="Culley D."/>
            <person name="Daum C."/>
            <person name="Ezra D."/>
            <person name="Gonzalez J."/>
            <person name="Henrissat B."/>
            <person name="Kuo A."/>
            <person name="Liang C."/>
            <person name="Lipzen A."/>
            <person name="Lutzoni F."/>
            <person name="Magnuson J."/>
            <person name="Mondo S."/>
            <person name="Nolan M."/>
            <person name="Ohm R."/>
            <person name="Pangilinan J."/>
            <person name="Park H.-J."/>
            <person name="Ramirez L."/>
            <person name="Alfaro M."/>
            <person name="Sun H."/>
            <person name="Tritt A."/>
            <person name="Yoshinaga Y."/>
            <person name="Zwiers L.-H."/>
            <person name="Turgeon B."/>
            <person name="Goodwin S."/>
            <person name="Spatafora J."/>
            <person name="Crous P."/>
            <person name="Grigoriev I."/>
        </authorList>
    </citation>
    <scope>NUCLEOTIDE SEQUENCE [LARGE SCALE GENOMIC DNA]</scope>
    <source>
        <strain evidence="9">CBS 304.66</strain>
    </source>
</reference>
<proteinExistence type="inferred from homology"/>
<dbReference type="CDD" id="cd00302">
    <property type="entry name" value="cytochrome_P450"/>
    <property type="match status" value="1"/>
</dbReference>
<organism evidence="8 9">
    <name type="scientific">Lojkania enalia</name>
    <dbReference type="NCBI Taxonomy" id="147567"/>
    <lineage>
        <taxon>Eukaryota</taxon>
        <taxon>Fungi</taxon>
        <taxon>Dikarya</taxon>
        <taxon>Ascomycota</taxon>
        <taxon>Pezizomycotina</taxon>
        <taxon>Dothideomycetes</taxon>
        <taxon>Pleosporomycetidae</taxon>
        <taxon>Pleosporales</taxon>
        <taxon>Pleosporales incertae sedis</taxon>
        <taxon>Lojkania</taxon>
    </lineage>
</organism>
<comment type="caution">
    <text evidence="8">The sequence shown here is derived from an EMBL/GenBank/DDBJ whole genome shotgun (WGS) entry which is preliminary data.</text>
</comment>
<dbReference type="GO" id="GO:0016125">
    <property type="term" value="P:sterol metabolic process"/>
    <property type="evidence" value="ECO:0007669"/>
    <property type="project" value="TreeGrafter"/>
</dbReference>
<dbReference type="GO" id="GO:0004497">
    <property type="term" value="F:monooxygenase activity"/>
    <property type="evidence" value="ECO:0007669"/>
    <property type="project" value="UniProtKB-KW"/>
</dbReference>
<keyword evidence="4 7" id="KW-0560">Oxidoreductase</keyword>
<gene>
    <name evidence="8" type="ORF">CC78DRAFT_170884</name>
</gene>
<dbReference type="PROSITE" id="PS00086">
    <property type="entry name" value="CYTOCHROME_P450"/>
    <property type="match status" value="1"/>
</dbReference>
<evidence type="ECO:0000256" key="1">
    <source>
        <dbReference type="ARBA" id="ARBA00010617"/>
    </source>
</evidence>
<name>A0A9P4K1P8_9PLEO</name>
<evidence type="ECO:0000256" key="2">
    <source>
        <dbReference type="ARBA" id="ARBA00022617"/>
    </source>
</evidence>
<dbReference type="EMBL" id="ML986829">
    <property type="protein sequence ID" value="KAF2257884.1"/>
    <property type="molecule type" value="Genomic_DNA"/>
</dbReference>
<sequence length="464" mass="51954">MPKPPPQLPQGTSSTLRGFSETFSFHASPESFITSRTLDYQREHPELVESRAVIRAKVLNRNVAVISTYAQIKQVLEQDGVGYEAKGAYDELMAPFFPSPNLLLADGTGHGIMRRIWESRVAPFHSNIAAMVESCAKAHFDAIPTDTNVDLYECMKTLSWKIVLGSFLDLRNSDTLFSRIEGLQEELLRGQFSLFPVSINTGFWHSPRKRGINAKEKLQSLIAEHLKSREATCPFSTPDKESLEDVVNHTVLVTSSLAVKAIASLLAALCLNLYVYRDKDGLTLADEAGRENNVESFSTRIRAILMETERLSPPIVGIMRRSTRDNIISSPGEHADIQVPKGWDSWLYFVGAGRDPMVFGSTWDRFDPGRYNHSRVPEAMAFSTGAKTCLGRDVVRKIAFNVAKSWLNLGLRFEGKVNARGVRGWLGWEPNDSVKPEEWAADMKQLPTQRPSAPVMVRITRDKE</sequence>
<keyword evidence="9" id="KW-1185">Reference proteome</keyword>
<dbReference type="GO" id="GO:0020037">
    <property type="term" value="F:heme binding"/>
    <property type="evidence" value="ECO:0007669"/>
    <property type="project" value="InterPro"/>
</dbReference>
<dbReference type="PANTHER" id="PTHR24286">
    <property type="entry name" value="CYTOCHROME P450 26"/>
    <property type="match status" value="1"/>
</dbReference>
<accession>A0A9P4K1P8</accession>
<dbReference type="PANTHER" id="PTHR24286:SF384">
    <property type="entry name" value="P450, PUTATIVE (EUROFUNG)-RELATED"/>
    <property type="match status" value="1"/>
</dbReference>
<protein>
    <submittedName>
        <fullName evidence="8">Cytochrome P450</fullName>
    </submittedName>
</protein>
<keyword evidence="5 7" id="KW-0408">Iron</keyword>
<dbReference type="AlphaFoldDB" id="A0A9P4K1P8"/>
<keyword evidence="3 7" id="KW-0479">Metal-binding</keyword>
<evidence type="ECO:0000256" key="3">
    <source>
        <dbReference type="ARBA" id="ARBA00022723"/>
    </source>
</evidence>